<dbReference type="GO" id="GO:0006508">
    <property type="term" value="P:proteolysis"/>
    <property type="evidence" value="ECO:0007669"/>
    <property type="project" value="InterPro"/>
</dbReference>
<dbReference type="InterPro" id="IPR036852">
    <property type="entry name" value="Peptidase_S8/S53_dom_sf"/>
</dbReference>
<evidence type="ECO:0000313" key="1">
    <source>
        <dbReference type="EMBL" id="CAI8049750.1"/>
    </source>
</evidence>
<sequence length="168" mass="18420">MASGALGFPSATLIPKAVTGVERFLKKHPQWDGRGVTIAVLDTGIDPAANNLQETTEGRAKILDIIDATGSGDVDTSCVRRTDAISSRNIRSLDGKIVDIPDEWCNPTGEWHIGLKHENELVPVSVRSRTKEKFITDVWNPRQSKLKAQALRKLDSLDFNQSDANSPM</sequence>
<evidence type="ECO:0000313" key="2">
    <source>
        <dbReference type="Proteomes" id="UP001174909"/>
    </source>
</evidence>
<organism evidence="1 2">
    <name type="scientific">Geodia barretti</name>
    <name type="common">Barrett's horny sponge</name>
    <dbReference type="NCBI Taxonomy" id="519541"/>
    <lineage>
        <taxon>Eukaryota</taxon>
        <taxon>Metazoa</taxon>
        <taxon>Porifera</taxon>
        <taxon>Demospongiae</taxon>
        <taxon>Heteroscleromorpha</taxon>
        <taxon>Tetractinellida</taxon>
        <taxon>Astrophorina</taxon>
        <taxon>Geodiidae</taxon>
        <taxon>Geodia</taxon>
    </lineage>
</organism>
<dbReference type="GO" id="GO:0004252">
    <property type="term" value="F:serine-type endopeptidase activity"/>
    <property type="evidence" value="ECO:0007669"/>
    <property type="project" value="InterPro"/>
</dbReference>
<dbReference type="EMBL" id="CASHTH010003815">
    <property type="protein sequence ID" value="CAI8049750.1"/>
    <property type="molecule type" value="Genomic_DNA"/>
</dbReference>
<proteinExistence type="predicted"/>
<protein>
    <submittedName>
        <fullName evidence="1">Tripeptidyl-peptidase 2</fullName>
    </submittedName>
</protein>
<feature type="non-terminal residue" evidence="1">
    <location>
        <position position="168"/>
    </location>
</feature>
<name>A0AA35XFP0_GEOBA</name>
<reference evidence="1" key="1">
    <citation type="submission" date="2023-03" db="EMBL/GenBank/DDBJ databases">
        <authorList>
            <person name="Steffen K."/>
            <person name="Cardenas P."/>
        </authorList>
    </citation>
    <scope>NUCLEOTIDE SEQUENCE</scope>
</reference>
<dbReference type="SUPFAM" id="SSF52743">
    <property type="entry name" value="Subtilisin-like"/>
    <property type="match status" value="1"/>
</dbReference>
<dbReference type="Proteomes" id="UP001174909">
    <property type="component" value="Unassembled WGS sequence"/>
</dbReference>
<comment type="caution">
    <text evidence="1">The sequence shown here is derived from an EMBL/GenBank/DDBJ whole genome shotgun (WGS) entry which is preliminary data.</text>
</comment>
<accession>A0AA35XFP0</accession>
<gene>
    <name evidence="1" type="ORF">GBAR_LOCUS27394</name>
</gene>
<dbReference type="AlphaFoldDB" id="A0AA35XFP0"/>
<keyword evidence="2" id="KW-1185">Reference proteome</keyword>
<dbReference type="Gene3D" id="3.40.50.200">
    <property type="entry name" value="Peptidase S8/S53 domain"/>
    <property type="match status" value="1"/>
</dbReference>